<evidence type="ECO:0000313" key="7">
    <source>
        <dbReference type="Proteomes" id="UP000476820"/>
    </source>
</evidence>
<dbReference type="RefSeq" id="WP_012451834.1">
    <property type="nucleotide sequence ID" value="NZ_CP010520.1"/>
</dbReference>
<dbReference type="InterPro" id="IPR006504">
    <property type="entry name" value="Tscrpt_reg_Spx/MgsR"/>
</dbReference>
<gene>
    <name evidence="2" type="ORF">EXM65_01800</name>
    <name evidence="3" type="ORF">FC774_17525</name>
    <name evidence="4" type="ORF">FDB51_03935</name>
</gene>
<dbReference type="EMBL" id="SWVK01000004">
    <property type="protein sequence ID" value="NFN34292.1"/>
    <property type="molecule type" value="Genomic_DNA"/>
</dbReference>
<comment type="caution">
    <text evidence="3">The sequence shown here is derived from an EMBL/GenBank/DDBJ whole genome shotgun (WGS) entry which is preliminary data.</text>
</comment>
<reference evidence="2 5" key="1">
    <citation type="submission" date="2019-02" db="EMBL/GenBank/DDBJ databases">
        <title>Genome sequencing of Clostridium botulinum clinical isolates.</title>
        <authorList>
            <person name="Brunt J."/>
            <person name="Van Vliet A.H.M."/>
            <person name="Stringer S.C."/>
            <person name="Grant K.A."/>
            <person name="Carter A.C."/>
            <person name="Peck M.W."/>
        </authorList>
    </citation>
    <scope>NUCLEOTIDE SEQUENCE [LARGE SCALE GENOMIC DNA]</scope>
    <source>
        <strain evidence="2 5">H113700579</strain>
    </source>
</reference>
<dbReference type="OrthoDB" id="9794155at2"/>
<dbReference type="InterPro" id="IPR036249">
    <property type="entry name" value="Thioredoxin-like_sf"/>
</dbReference>
<evidence type="ECO:0000313" key="3">
    <source>
        <dbReference type="EMBL" id="NFF89625.1"/>
    </source>
</evidence>
<organism evidence="3 7">
    <name type="scientific">Clostridium botulinum</name>
    <dbReference type="NCBI Taxonomy" id="1491"/>
    <lineage>
        <taxon>Bacteria</taxon>
        <taxon>Bacillati</taxon>
        <taxon>Bacillota</taxon>
        <taxon>Clostridia</taxon>
        <taxon>Eubacteriales</taxon>
        <taxon>Clostridiaceae</taxon>
        <taxon>Clostridium</taxon>
    </lineage>
</organism>
<sequence length="115" mass="13529">MLLVQYPKCSTCKKALKFLKENDLEIEVRDIVNETPTKEELLEWIDKSNLEFKKFFNTSGKFYKELNLKDKVNSMTKEEAVELLSSNGMLIKRPILINEDLVIIGFKEYDYSKLK</sequence>
<dbReference type="Proteomes" id="UP000476820">
    <property type="component" value="Unassembled WGS sequence"/>
</dbReference>
<evidence type="ECO:0000313" key="5">
    <source>
        <dbReference type="Proteomes" id="UP000472355"/>
    </source>
</evidence>
<name>A0A0C2NSX9_CLOBO</name>
<dbReference type="EMBL" id="SWOV01000096">
    <property type="protein sequence ID" value="NFF89625.1"/>
    <property type="molecule type" value="Genomic_DNA"/>
</dbReference>
<dbReference type="NCBIfam" id="TIGR01617">
    <property type="entry name" value="arsC_related"/>
    <property type="match status" value="1"/>
</dbReference>
<evidence type="ECO:0000313" key="4">
    <source>
        <dbReference type="EMBL" id="NFN34292.1"/>
    </source>
</evidence>
<dbReference type="AlphaFoldDB" id="A0A0C2NSX9"/>
<dbReference type="Pfam" id="PF03960">
    <property type="entry name" value="ArsC"/>
    <property type="match status" value="1"/>
</dbReference>
<dbReference type="PANTHER" id="PTHR30041">
    <property type="entry name" value="ARSENATE REDUCTASE"/>
    <property type="match status" value="1"/>
</dbReference>
<evidence type="ECO:0000313" key="2">
    <source>
        <dbReference type="EMBL" id="NFA41340.1"/>
    </source>
</evidence>
<evidence type="ECO:0000313" key="6">
    <source>
        <dbReference type="Proteomes" id="UP000473681"/>
    </source>
</evidence>
<dbReference type="Proteomes" id="UP000472355">
    <property type="component" value="Unassembled WGS sequence"/>
</dbReference>
<dbReference type="Proteomes" id="UP000473681">
    <property type="component" value="Unassembled WGS sequence"/>
</dbReference>
<protein>
    <submittedName>
        <fullName evidence="3">Arsenate reductase family protein</fullName>
    </submittedName>
</protein>
<dbReference type="Gene3D" id="3.40.30.10">
    <property type="entry name" value="Glutaredoxin"/>
    <property type="match status" value="1"/>
</dbReference>
<reference evidence="6 7" key="2">
    <citation type="submission" date="2019-04" db="EMBL/GenBank/DDBJ databases">
        <title>Genome sequencing of Clostridium botulinum Groups I-IV and Clostridium butyricum.</title>
        <authorList>
            <person name="Brunt J."/>
            <person name="Van Vliet A.H.M."/>
            <person name="Stringer S.C."/>
            <person name="Carter A.T."/>
            <person name="Peck M.W."/>
        </authorList>
    </citation>
    <scope>NUCLEOTIDE SEQUENCE [LARGE SCALE GENOMIC DNA]</scope>
    <source>
        <strain evidence="3 7">1605</strain>
        <strain evidence="4 6">CB-K-33E</strain>
    </source>
</reference>
<dbReference type="PANTHER" id="PTHR30041:SF8">
    <property type="entry name" value="PROTEIN YFFB"/>
    <property type="match status" value="1"/>
</dbReference>
<evidence type="ECO:0000256" key="1">
    <source>
        <dbReference type="PROSITE-ProRule" id="PRU01282"/>
    </source>
</evidence>
<comment type="similarity">
    <text evidence="1">Belongs to the ArsC family.</text>
</comment>
<dbReference type="CDD" id="cd03036">
    <property type="entry name" value="ArsC_like"/>
    <property type="match status" value="1"/>
</dbReference>
<dbReference type="PROSITE" id="PS51353">
    <property type="entry name" value="ARSC"/>
    <property type="match status" value="1"/>
</dbReference>
<dbReference type="EMBL" id="SGKU01000003">
    <property type="protein sequence ID" value="NFA41340.1"/>
    <property type="molecule type" value="Genomic_DNA"/>
</dbReference>
<proteinExistence type="inferred from homology"/>
<accession>A0A0C2NSX9</accession>
<dbReference type="SUPFAM" id="SSF52833">
    <property type="entry name" value="Thioredoxin-like"/>
    <property type="match status" value="1"/>
</dbReference>
<dbReference type="InterPro" id="IPR006660">
    <property type="entry name" value="Arsenate_reductase-like"/>
</dbReference>